<evidence type="ECO:0000313" key="2">
    <source>
        <dbReference type="Proteomes" id="UP000054477"/>
    </source>
</evidence>
<reference evidence="2" key="2">
    <citation type="submission" date="2015-01" db="EMBL/GenBank/DDBJ databases">
        <title>Evolutionary Origins and Diversification of the Mycorrhizal Mutualists.</title>
        <authorList>
            <consortium name="DOE Joint Genome Institute"/>
            <consortium name="Mycorrhizal Genomics Consortium"/>
            <person name="Kohler A."/>
            <person name="Kuo A."/>
            <person name="Nagy L.G."/>
            <person name="Floudas D."/>
            <person name="Copeland A."/>
            <person name="Barry K.W."/>
            <person name="Cichocki N."/>
            <person name="Veneault-Fourrey C."/>
            <person name="LaButti K."/>
            <person name="Lindquist E.A."/>
            <person name="Lipzen A."/>
            <person name="Lundell T."/>
            <person name="Morin E."/>
            <person name="Murat C."/>
            <person name="Riley R."/>
            <person name="Ohm R."/>
            <person name="Sun H."/>
            <person name="Tunlid A."/>
            <person name="Henrissat B."/>
            <person name="Grigoriev I.V."/>
            <person name="Hibbett D.S."/>
            <person name="Martin F."/>
        </authorList>
    </citation>
    <scope>NUCLEOTIDE SEQUENCE [LARGE SCALE GENOMIC DNA]</scope>
    <source>
        <strain evidence="2">LaAM-08-1</strain>
    </source>
</reference>
<dbReference type="Proteomes" id="UP000054477">
    <property type="component" value="Unassembled WGS sequence"/>
</dbReference>
<keyword evidence="2" id="KW-1185">Reference proteome</keyword>
<dbReference type="HOGENOM" id="CLU_204776_0_0_1"/>
<reference evidence="1 2" key="1">
    <citation type="submission" date="2014-04" db="EMBL/GenBank/DDBJ databases">
        <authorList>
            <consortium name="DOE Joint Genome Institute"/>
            <person name="Kuo A."/>
            <person name="Kohler A."/>
            <person name="Nagy L.G."/>
            <person name="Floudas D."/>
            <person name="Copeland A."/>
            <person name="Barry K.W."/>
            <person name="Cichocki N."/>
            <person name="Veneault-Fourrey C."/>
            <person name="LaButti K."/>
            <person name="Lindquist E.A."/>
            <person name="Lipzen A."/>
            <person name="Lundell T."/>
            <person name="Morin E."/>
            <person name="Murat C."/>
            <person name="Sun H."/>
            <person name="Tunlid A."/>
            <person name="Henrissat B."/>
            <person name="Grigoriev I.V."/>
            <person name="Hibbett D.S."/>
            <person name="Martin F."/>
            <person name="Nordberg H.P."/>
            <person name="Cantor M.N."/>
            <person name="Hua S.X."/>
        </authorList>
    </citation>
    <scope>NUCLEOTIDE SEQUENCE [LARGE SCALE GENOMIC DNA]</scope>
    <source>
        <strain evidence="1 2">LaAM-08-1</strain>
    </source>
</reference>
<dbReference type="EMBL" id="KN838878">
    <property type="protein sequence ID" value="KIJ92875.1"/>
    <property type="molecule type" value="Genomic_DNA"/>
</dbReference>
<accession>A0A0C9WPJ5</accession>
<organism evidence="1 2">
    <name type="scientific">Laccaria amethystina LaAM-08-1</name>
    <dbReference type="NCBI Taxonomy" id="1095629"/>
    <lineage>
        <taxon>Eukaryota</taxon>
        <taxon>Fungi</taxon>
        <taxon>Dikarya</taxon>
        <taxon>Basidiomycota</taxon>
        <taxon>Agaricomycotina</taxon>
        <taxon>Agaricomycetes</taxon>
        <taxon>Agaricomycetidae</taxon>
        <taxon>Agaricales</taxon>
        <taxon>Agaricineae</taxon>
        <taxon>Hydnangiaceae</taxon>
        <taxon>Laccaria</taxon>
    </lineage>
</organism>
<dbReference type="AlphaFoldDB" id="A0A0C9WPJ5"/>
<gene>
    <name evidence="1" type="ORF">K443DRAFT_684966</name>
</gene>
<sequence length="70" mass="7811">MVTTGYSIVIVDNGIPVKELVTSEVTMGSFMLKDGVLNDAEHAISFDLNQAQRIPIGSREEYQCYGEWWG</sequence>
<proteinExistence type="predicted"/>
<name>A0A0C9WPJ5_9AGAR</name>
<protein>
    <submittedName>
        <fullName evidence="1">Uncharacterized protein</fullName>
    </submittedName>
</protein>
<evidence type="ECO:0000313" key="1">
    <source>
        <dbReference type="EMBL" id="KIJ92875.1"/>
    </source>
</evidence>